<dbReference type="NCBIfam" id="TIGR01388">
    <property type="entry name" value="rnd"/>
    <property type="match status" value="1"/>
</dbReference>
<dbReference type="PANTHER" id="PTHR47649">
    <property type="entry name" value="RIBONUCLEASE D"/>
    <property type="match status" value="1"/>
</dbReference>
<dbReference type="InterPro" id="IPR012337">
    <property type="entry name" value="RNaseH-like_sf"/>
</dbReference>
<comment type="catalytic activity">
    <reaction evidence="6">
        <text>Exonucleolytic cleavage that removes extra residues from the 3'-terminus of tRNA to produce 5'-mononucleotides.</text>
        <dbReference type="EC" id="3.1.13.5"/>
    </reaction>
</comment>
<evidence type="ECO:0000256" key="6">
    <source>
        <dbReference type="HAMAP-Rule" id="MF_01899"/>
    </source>
</evidence>
<evidence type="ECO:0000256" key="5">
    <source>
        <dbReference type="ARBA" id="ARBA00022839"/>
    </source>
</evidence>
<dbReference type="SMART" id="SM00341">
    <property type="entry name" value="HRDC"/>
    <property type="match status" value="1"/>
</dbReference>
<dbReference type="InterPro" id="IPR044876">
    <property type="entry name" value="HRDC_dom_sf"/>
</dbReference>
<dbReference type="InterPro" id="IPR048579">
    <property type="entry name" value="RNAseD_HRDC_C"/>
</dbReference>
<sequence>MSEVNYRFIDATKELVAFCDQAKTAGWLALDTEFVRERTFYAQLGLLQLAVADDIVLVDPLAGFELEPFWQLLADENVTKVLHSGGEDLELLHQCAQRMPQNVFDSQIAASVLGYGDSLGYAAMVQQFCDVELDKSQSRTDWLARPLSDDQRYYAAADVFYLARIYPRLLTELQQADKLALVADECALQIVKRTRQLNPDLAWREIGNAWQTSPQQRAVLQALAAWRLNTARRKDKPVGFIVKDATLIEIARKEAQSMAQLAAIDSMHPQAVRRWGDEIIAAVKTGLACPEENIPAEMPRLDFVDGYKGMFKKAKALIQKKAEELQVPASLIGSRKQINEVFHWLWFCNDALKQQLNPPDLLVGWRGELLKSELEALLLPRP</sequence>
<evidence type="ECO:0000256" key="2">
    <source>
        <dbReference type="ARBA" id="ARBA00022694"/>
    </source>
</evidence>
<feature type="domain" description="HRDC" evidence="7">
    <location>
        <begin position="213"/>
        <end position="293"/>
    </location>
</feature>
<keyword evidence="2 6" id="KW-0819">tRNA processing</keyword>
<dbReference type="GO" id="GO:0005737">
    <property type="term" value="C:cytoplasm"/>
    <property type="evidence" value="ECO:0007669"/>
    <property type="project" value="UniProtKB-SubCell"/>
</dbReference>
<dbReference type="EMBL" id="PIPO01000003">
    <property type="protein sequence ID" value="RUO33032.1"/>
    <property type="molecule type" value="Genomic_DNA"/>
</dbReference>
<dbReference type="GO" id="GO:0033890">
    <property type="term" value="F:ribonuclease D activity"/>
    <property type="evidence" value="ECO:0007669"/>
    <property type="project" value="UniProtKB-UniRule"/>
</dbReference>
<proteinExistence type="inferred from homology"/>
<dbReference type="HAMAP" id="MF_01899">
    <property type="entry name" value="RNase_D"/>
    <property type="match status" value="1"/>
</dbReference>
<dbReference type="GO" id="GO:0003676">
    <property type="term" value="F:nucleic acid binding"/>
    <property type="evidence" value="ECO:0007669"/>
    <property type="project" value="InterPro"/>
</dbReference>
<evidence type="ECO:0000256" key="4">
    <source>
        <dbReference type="ARBA" id="ARBA00022801"/>
    </source>
</evidence>
<dbReference type="CDD" id="cd06142">
    <property type="entry name" value="RNaseD_exo"/>
    <property type="match status" value="1"/>
</dbReference>
<reference evidence="8 9" key="1">
    <citation type="journal article" date="2011" name="Front. Microbiol.">
        <title>Genomic signatures of strain selection and enhancement in Bacillus atrophaeus var. globigii, a historical biowarfare simulant.</title>
        <authorList>
            <person name="Gibbons H.S."/>
            <person name="Broomall S.M."/>
            <person name="McNew L.A."/>
            <person name="Daligault H."/>
            <person name="Chapman C."/>
            <person name="Bruce D."/>
            <person name="Karavis M."/>
            <person name="Krepps M."/>
            <person name="McGregor P.A."/>
            <person name="Hong C."/>
            <person name="Park K.H."/>
            <person name="Akmal A."/>
            <person name="Feldman A."/>
            <person name="Lin J.S."/>
            <person name="Chang W.E."/>
            <person name="Higgs B.W."/>
            <person name="Demirev P."/>
            <person name="Lindquist J."/>
            <person name="Liem A."/>
            <person name="Fochler E."/>
            <person name="Read T.D."/>
            <person name="Tapia R."/>
            <person name="Johnson S."/>
            <person name="Bishop-Lilly K.A."/>
            <person name="Detter C."/>
            <person name="Han C."/>
            <person name="Sozhamannan S."/>
            <person name="Rosenzweig C.N."/>
            <person name="Skowronski E.W."/>
        </authorList>
    </citation>
    <scope>NUCLEOTIDE SEQUENCE [LARGE SCALE GENOMIC DNA]</scope>
    <source>
        <strain evidence="8 9">Y4G10-17</strain>
    </source>
</reference>
<dbReference type="GO" id="GO:0000166">
    <property type="term" value="F:nucleotide binding"/>
    <property type="evidence" value="ECO:0007669"/>
    <property type="project" value="InterPro"/>
</dbReference>
<gene>
    <name evidence="6 8" type="primary">rnd</name>
    <name evidence="8" type="ORF">CWE14_07240</name>
</gene>
<dbReference type="RefSeq" id="WP_126798772.1">
    <property type="nucleotide sequence ID" value="NZ_PIPO01000003.1"/>
</dbReference>
<protein>
    <recommendedName>
        <fullName evidence="6">Ribonuclease D</fullName>
        <shortName evidence="6">RNase D</shortName>
        <ecNumber evidence="6">3.1.13.5</ecNumber>
    </recommendedName>
</protein>
<comment type="cofactor">
    <cofactor evidence="6">
        <name>a divalent metal cation</name>
        <dbReference type="ChEBI" id="CHEBI:60240"/>
    </cofactor>
</comment>
<dbReference type="InterPro" id="IPR036397">
    <property type="entry name" value="RNaseH_sf"/>
</dbReference>
<evidence type="ECO:0000256" key="3">
    <source>
        <dbReference type="ARBA" id="ARBA00022722"/>
    </source>
</evidence>
<dbReference type="Pfam" id="PF21293">
    <property type="entry name" value="RNAseD_HRDC_C"/>
    <property type="match status" value="1"/>
</dbReference>
<dbReference type="Proteomes" id="UP000287823">
    <property type="component" value="Unassembled WGS sequence"/>
</dbReference>
<evidence type="ECO:0000256" key="1">
    <source>
        <dbReference type="ARBA" id="ARBA00022490"/>
    </source>
</evidence>
<dbReference type="InterPro" id="IPR051086">
    <property type="entry name" value="RNase_D-like"/>
</dbReference>
<dbReference type="GO" id="GO:0042780">
    <property type="term" value="P:tRNA 3'-end processing"/>
    <property type="evidence" value="ECO:0007669"/>
    <property type="project" value="UniProtKB-UniRule"/>
</dbReference>
<dbReference type="EC" id="3.1.13.5" evidence="6"/>
<dbReference type="SMART" id="SM00474">
    <property type="entry name" value="35EXOc"/>
    <property type="match status" value="1"/>
</dbReference>
<dbReference type="InterPro" id="IPR002121">
    <property type="entry name" value="HRDC_dom"/>
</dbReference>
<dbReference type="PANTHER" id="PTHR47649:SF1">
    <property type="entry name" value="RIBONUCLEASE D"/>
    <property type="match status" value="1"/>
</dbReference>
<evidence type="ECO:0000259" key="7">
    <source>
        <dbReference type="PROSITE" id="PS50967"/>
    </source>
</evidence>
<accession>A0A432WGT9</accession>
<dbReference type="Pfam" id="PF01612">
    <property type="entry name" value="DNA_pol_A_exo1"/>
    <property type="match status" value="1"/>
</dbReference>
<comment type="function">
    <text evidence="6">Exonuclease involved in the 3' processing of various precursor tRNAs. Initiates hydrolysis at the 3'-terminus of an RNA molecule and releases 5'-mononucleotides.</text>
</comment>
<dbReference type="PROSITE" id="PS50967">
    <property type="entry name" value="HRDC"/>
    <property type="match status" value="1"/>
</dbReference>
<dbReference type="Gene3D" id="3.30.420.10">
    <property type="entry name" value="Ribonuclease H-like superfamily/Ribonuclease H"/>
    <property type="match status" value="1"/>
</dbReference>
<dbReference type="InterPro" id="IPR010997">
    <property type="entry name" value="HRDC-like_sf"/>
</dbReference>
<dbReference type="GO" id="GO:0008408">
    <property type="term" value="F:3'-5' exonuclease activity"/>
    <property type="evidence" value="ECO:0007669"/>
    <property type="project" value="InterPro"/>
</dbReference>
<keyword evidence="5 6" id="KW-0269">Exonuclease</keyword>
<dbReference type="Pfam" id="PF00570">
    <property type="entry name" value="HRDC"/>
    <property type="match status" value="1"/>
</dbReference>
<evidence type="ECO:0000313" key="9">
    <source>
        <dbReference type="Proteomes" id="UP000287823"/>
    </source>
</evidence>
<dbReference type="InterPro" id="IPR006292">
    <property type="entry name" value="RNase_D"/>
</dbReference>
<name>A0A432WGT9_9GAMM</name>
<keyword evidence="4 6" id="KW-0378">Hydrolase</keyword>
<evidence type="ECO:0000313" key="8">
    <source>
        <dbReference type="EMBL" id="RUO33032.1"/>
    </source>
</evidence>
<comment type="similarity">
    <text evidence="6">Belongs to the RNase D family.</text>
</comment>
<comment type="subcellular location">
    <subcellularLocation>
        <location evidence="6">Cytoplasm</location>
    </subcellularLocation>
</comment>
<dbReference type="Gene3D" id="1.10.150.80">
    <property type="entry name" value="HRDC domain"/>
    <property type="match status" value="2"/>
</dbReference>
<keyword evidence="3 6" id="KW-0540">Nuclease</keyword>
<dbReference type="SUPFAM" id="SSF53098">
    <property type="entry name" value="Ribonuclease H-like"/>
    <property type="match status" value="1"/>
</dbReference>
<organism evidence="8 9">
    <name type="scientific">Aliidiomarina soli</name>
    <dbReference type="NCBI Taxonomy" id="1928574"/>
    <lineage>
        <taxon>Bacteria</taxon>
        <taxon>Pseudomonadati</taxon>
        <taxon>Pseudomonadota</taxon>
        <taxon>Gammaproteobacteria</taxon>
        <taxon>Alteromonadales</taxon>
        <taxon>Idiomarinaceae</taxon>
        <taxon>Aliidiomarina</taxon>
    </lineage>
</organism>
<dbReference type="SUPFAM" id="SSF47819">
    <property type="entry name" value="HRDC-like"/>
    <property type="match status" value="2"/>
</dbReference>
<comment type="caution">
    <text evidence="8">The sequence shown here is derived from an EMBL/GenBank/DDBJ whole genome shotgun (WGS) entry which is preliminary data.</text>
</comment>
<dbReference type="AlphaFoldDB" id="A0A432WGT9"/>
<dbReference type="InterPro" id="IPR002562">
    <property type="entry name" value="3'-5'_exonuclease_dom"/>
</dbReference>
<keyword evidence="1 6" id="KW-0963">Cytoplasm</keyword>
<keyword evidence="9" id="KW-1185">Reference proteome</keyword>